<evidence type="ECO:0000256" key="3">
    <source>
        <dbReference type="ARBA" id="ARBA00007171"/>
    </source>
</evidence>
<dbReference type="SUPFAM" id="SSF56601">
    <property type="entry name" value="beta-lactamase/transpeptidase-like"/>
    <property type="match status" value="1"/>
</dbReference>
<dbReference type="RefSeq" id="WP_307472597.1">
    <property type="nucleotide sequence ID" value="NZ_JAUSUB010000003.1"/>
</dbReference>
<evidence type="ECO:0000259" key="9">
    <source>
        <dbReference type="Pfam" id="PF03717"/>
    </source>
</evidence>
<evidence type="ECO:0000256" key="4">
    <source>
        <dbReference type="ARBA" id="ARBA00012448"/>
    </source>
</evidence>
<sequence length="672" mass="74576">MRKIIFFSVSILFLVVLSACNKEVKPEDRFSQYIEHWNKQDFDKMYRLLSAEAKESISKEDYIARYEKVYKDLEITDLVLTYKIDEENKIDKNEKIVDLPFSAKMNSAAGEIKFTHEATLVKEEIDKEENWYVDWNSTYIFPDLGPKDKISYSNVPAQRGEIIDRTGDVLAFNGTIYQIGVVPQQMGDQTDSVVQGLSDLLGISVDGINKTLEADWVQPEHFVPIKKVSPDNKQLLEKLFALPGVQKQDVKGRVYPAGEAATHLVGYVTPINADDLEKNKGKGYSSNDIIGRKGLESVYEEQLRGTNGVKIGITKEDGSEVTLAEKPVENGENVQLTIDLTLQEQLYKKLDGKAGTAAAIDPVSGATLALVSSPSFDPNEASLGLTEGEWRDLENDSEKPLINRFQHTYAPGSVIKPITGSIALKEGTLTLDETKNIKGLKWGNGNSWGSYKVTRVSDPGKPVNFDLAMMISDNIYFAQAAMDLGKDKFSAGLKEFGFEEDMPFDFPLESSKIGELDTEILLADSGYGQGHVEMNILHLATAYTPFINKGAMIKPVLLESDEKGQVWKDNVISEDLAKSVETAMNKVVHEQGGTARAARIDDYPLAGKTGTAELKLSESEEGQENGLFVAYNPENPKLLISMMIESVEKQGGSKIVVERVKETFEANKDRFK</sequence>
<keyword evidence="12" id="KW-1185">Reference proteome</keyword>
<dbReference type="InterPro" id="IPR005311">
    <property type="entry name" value="PBP_dimer"/>
</dbReference>
<comment type="catalytic activity">
    <reaction evidence="6">
        <text>Preferential cleavage: (Ac)2-L-Lys-D-Ala-|-D-Ala. Also transpeptidation of peptidyl-alanyl moieties that are N-acyl substituents of D-alanine.</text>
        <dbReference type="EC" id="3.4.16.4"/>
    </reaction>
</comment>
<dbReference type="Proteomes" id="UP001238088">
    <property type="component" value="Unassembled WGS sequence"/>
</dbReference>
<feature type="signal peptide" evidence="7">
    <location>
        <begin position="1"/>
        <end position="21"/>
    </location>
</feature>
<organism evidence="11 12">
    <name type="scientific">Cytobacillus purgationiresistens</name>
    <dbReference type="NCBI Taxonomy" id="863449"/>
    <lineage>
        <taxon>Bacteria</taxon>
        <taxon>Bacillati</taxon>
        <taxon>Bacillota</taxon>
        <taxon>Bacilli</taxon>
        <taxon>Bacillales</taxon>
        <taxon>Bacillaceae</taxon>
        <taxon>Cytobacillus</taxon>
    </lineage>
</organism>
<comment type="subcellular location">
    <subcellularLocation>
        <location evidence="1">Membrane</location>
    </subcellularLocation>
</comment>
<evidence type="ECO:0000313" key="12">
    <source>
        <dbReference type="Proteomes" id="UP001238088"/>
    </source>
</evidence>
<dbReference type="PANTHER" id="PTHR30627:SF25">
    <property type="entry name" value="PENICILLIN-BINDING PROTEIN 3"/>
    <property type="match status" value="1"/>
</dbReference>
<keyword evidence="7" id="KW-0732">Signal</keyword>
<dbReference type="EC" id="3.4.16.4" evidence="4"/>
<proteinExistence type="inferred from homology"/>
<dbReference type="SUPFAM" id="SSF56519">
    <property type="entry name" value="Penicillin binding protein dimerisation domain"/>
    <property type="match status" value="1"/>
</dbReference>
<feature type="domain" description="Penicillin-binding protein transpeptidase" evidence="8">
    <location>
        <begin position="355"/>
        <end position="663"/>
    </location>
</feature>
<feature type="domain" description="NTF2-like N-terminal transpeptidase" evidence="10">
    <location>
        <begin position="25"/>
        <end position="147"/>
    </location>
</feature>
<dbReference type="PROSITE" id="PS51257">
    <property type="entry name" value="PROKAR_LIPOPROTEIN"/>
    <property type="match status" value="1"/>
</dbReference>
<evidence type="ECO:0000256" key="2">
    <source>
        <dbReference type="ARBA" id="ARBA00004752"/>
    </source>
</evidence>
<dbReference type="Gene3D" id="3.90.1310.10">
    <property type="entry name" value="Penicillin-binding protein 2a (Domain 2)"/>
    <property type="match status" value="1"/>
</dbReference>
<dbReference type="Gene3D" id="3.40.710.10">
    <property type="entry name" value="DD-peptidase/beta-lactamase superfamily"/>
    <property type="match status" value="1"/>
</dbReference>
<gene>
    <name evidence="11" type="ORF">J2S17_001079</name>
</gene>
<reference evidence="11 12" key="1">
    <citation type="submission" date="2023-07" db="EMBL/GenBank/DDBJ databases">
        <title>Genomic Encyclopedia of Type Strains, Phase IV (KMG-IV): sequencing the most valuable type-strain genomes for metagenomic binning, comparative biology and taxonomic classification.</title>
        <authorList>
            <person name="Goeker M."/>
        </authorList>
    </citation>
    <scope>NUCLEOTIDE SEQUENCE [LARGE SCALE GENOMIC DNA]</scope>
    <source>
        <strain evidence="11 12">DSM 23494</strain>
    </source>
</reference>
<accession>A0ABU0AEA6</accession>
<dbReference type="SUPFAM" id="SSF54427">
    <property type="entry name" value="NTF2-like"/>
    <property type="match status" value="1"/>
</dbReference>
<protein>
    <recommendedName>
        <fullName evidence="4">serine-type D-Ala-D-Ala carboxypeptidase</fullName>
        <ecNumber evidence="4">3.4.16.4</ecNumber>
    </recommendedName>
</protein>
<evidence type="ECO:0000313" key="11">
    <source>
        <dbReference type="EMBL" id="MDQ0269209.1"/>
    </source>
</evidence>
<comment type="pathway">
    <text evidence="2">Cell wall biogenesis; peptidoglycan biosynthesis.</text>
</comment>
<dbReference type="InterPro" id="IPR050515">
    <property type="entry name" value="Beta-lactam/transpept"/>
</dbReference>
<dbReference type="InterPro" id="IPR032710">
    <property type="entry name" value="NTF2-like_dom_sf"/>
</dbReference>
<evidence type="ECO:0000256" key="6">
    <source>
        <dbReference type="ARBA" id="ARBA00034000"/>
    </source>
</evidence>
<feature type="chain" id="PRO_5046116887" description="serine-type D-Ala-D-Ala carboxypeptidase" evidence="7">
    <location>
        <begin position="22"/>
        <end position="672"/>
    </location>
</feature>
<dbReference type="InterPro" id="IPR007887">
    <property type="entry name" value="MecA_N"/>
</dbReference>
<dbReference type="Gene3D" id="3.10.450.100">
    <property type="entry name" value="NTF2-like, domain 1"/>
    <property type="match status" value="1"/>
</dbReference>
<comment type="caution">
    <text evidence="11">The sequence shown here is derived from an EMBL/GenBank/DDBJ whole genome shotgun (WGS) entry which is preliminary data.</text>
</comment>
<comment type="similarity">
    <text evidence="3">Belongs to the transpeptidase family.</text>
</comment>
<feature type="domain" description="Penicillin-binding protein dimerisation" evidence="9">
    <location>
        <begin position="155"/>
        <end position="321"/>
    </location>
</feature>
<dbReference type="Pfam" id="PF00905">
    <property type="entry name" value="Transpeptidase"/>
    <property type="match status" value="1"/>
</dbReference>
<dbReference type="InterPro" id="IPR012338">
    <property type="entry name" value="Beta-lactam/transpept-like"/>
</dbReference>
<evidence type="ECO:0000256" key="1">
    <source>
        <dbReference type="ARBA" id="ARBA00004370"/>
    </source>
</evidence>
<evidence type="ECO:0000256" key="5">
    <source>
        <dbReference type="ARBA" id="ARBA00023136"/>
    </source>
</evidence>
<dbReference type="Pfam" id="PF05223">
    <property type="entry name" value="MecA_N"/>
    <property type="match status" value="1"/>
</dbReference>
<keyword evidence="5" id="KW-0472">Membrane</keyword>
<dbReference type="PANTHER" id="PTHR30627">
    <property type="entry name" value="PEPTIDOGLYCAN D,D-TRANSPEPTIDASE"/>
    <property type="match status" value="1"/>
</dbReference>
<evidence type="ECO:0000256" key="7">
    <source>
        <dbReference type="SAM" id="SignalP"/>
    </source>
</evidence>
<dbReference type="InterPro" id="IPR036138">
    <property type="entry name" value="PBP_dimer_sf"/>
</dbReference>
<dbReference type="InterPro" id="IPR001460">
    <property type="entry name" value="PCN-bd_Tpept"/>
</dbReference>
<dbReference type="EMBL" id="JAUSUB010000003">
    <property type="protein sequence ID" value="MDQ0269209.1"/>
    <property type="molecule type" value="Genomic_DNA"/>
</dbReference>
<evidence type="ECO:0000259" key="8">
    <source>
        <dbReference type="Pfam" id="PF00905"/>
    </source>
</evidence>
<dbReference type="Gene3D" id="3.30.1390.30">
    <property type="entry name" value="Penicillin-binding protein 2a, domain 3"/>
    <property type="match status" value="1"/>
</dbReference>
<name>A0ABU0AEA6_9BACI</name>
<dbReference type="Pfam" id="PF03717">
    <property type="entry name" value="PBP_dimer"/>
    <property type="match status" value="1"/>
</dbReference>
<evidence type="ECO:0000259" key="10">
    <source>
        <dbReference type="Pfam" id="PF05223"/>
    </source>
</evidence>